<reference evidence="2 3" key="1">
    <citation type="submission" date="2017-07" db="EMBL/GenBank/DDBJ databases">
        <title>Mechanisms for carbon and nitrogen cycling indicate functional differentiation within the Candidate Phyla Radiation.</title>
        <authorList>
            <person name="Danczak R.E."/>
            <person name="Johnston M.D."/>
            <person name="Kenah C."/>
            <person name="Slattery M."/>
            <person name="Wrighton K.C."/>
            <person name="Wilkins M.J."/>
        </authorList>
    </citation>
    <scope>NUCLEOTIDE SEQUENCE [LARGE SCALE GENOMIC DNA]</scope>
    <source>
        <strain evidence="2">Licking1014_7</strain>
    </source>
</reference>
<keyword evidence="1" id="KW-1133">Transmembrane helix</keyword>
<keyword evidence="1" id="KW-0812">Transmembrane</keyword>
<dbReference type="AlphaFoldDB" id="A0A554LKT5"/>
<organism evidence="2 3">
    <name type="scientific">Candidatus Berkelbacteria bacterium Licking1014_7</name>
    <dbReference type="NCBI Taxonomy" id="2017147"/>
    <lineage>
        <taxon>Bacteria</taxon>
        <taxon>Candidatus Berkelbacteria</taxon>
    </lineage>
</organism>
<dbReference type="EMBL" id="VMGK01000001">
    <property type="protein sequence ID" value="TSC93478.1"/>
    <property type="molecule type" value="Genomic_DNA"/>
</dbReference>
<dbReference type="Proteomes" id="UP000315689">
    <property type="component" value="Unassembled WGS sequence"/>
</dbReference>
<keyword evidence="1" id="KW-0472">Membrane</keyword>
<feature type="transmembrane region" description="Helical" evidence="1">
    <location>
        <begin position="81"/>
        <end position="98"/>
    </location>
</feature>
<gene>
    <name evidence="2" type="ORF">CEN89_15</name>
</gene>
<protein>
    <submittedName>
        <fullName evidence="2">Uncharacterized protein</fullName>
    </submittedName>
</protein>
<comment type="caution">
    <text evidence="2">The sequence shown here is derived from an EMBL/GenBank/DDBJ whole genome shotgun (WGS) entry which is preliminary data.</text>
</comment>
<name>A0A554LKT5_9BACT</name>
<evidence type="ECO:0000313" key="2">
    <source>
        <dbReference type="EMBL" id="TSC93478.1"/>
    </source>
</evidence>
<proteinExistence type="predicted"/>
<feature type="transmembrane region" description="Helical" evidence="1">
    <location>
        <begin position="12"/>
        <end position="36"/>
    </location>
</feature>
<evidence type="ECO:0000313" key="3">
    <source>
        <dbReference type="Proteomes" id="UP000315689"/>
    </source>
</evidence>
<accession>A0A554LKT5</accession>
<evidence type="ECO:0000256" key="1">
    <source>
        <dbReference type="SAM" id="Phobius"/>
    </source>
</evidence>
<sequence>MEIAKNKWGEWIIWLPKILVVVFFVTGAVMLFKAIFKTVVFDQYPLPEYSVCKSVSVDDKKTTCTEEETKDSRKIQMLEDYTGAASLLLLGAGLTWLVRGKKE</sequence>